<dbReference type="PANTHER" id="PTHR42973">
    <property type="entry name" value="BINDING OXIDOREDUCTASE, PUTATIVE (AFU_ORTHOLOGUE AFUA_1G17690)-RELATED"/>
    <property type="match status" value="1"/>
</dbReference>
<reference evidence="7" key="1">
    <citation type="journal article" date="2020" name="Stud. Mycol.">
        <title>101 Dothideomycetes genomes: a test case for predicting lifestyles and emergence of pathogens.</title>
        <authorList>
            <person name="Haridas S."/>
            <person name="Albert R."/>
            <person name="Binder M."/>
            <person name="Bloem J."/>
            <person name="Labutti K."/>
            <person name="Salamov A."/>
            <person name="Andreopoulos B."/>
            <person name="Baker S."/>
            <person name="Barry K."/>
            <person name="Bills G."/>
            <person name="Bluhm B."/>
            <person name="Cannon C."/>
            <person name="Castanera R."/>
            <person name="Culley D."/>
            <person name="Daum C."/>
            <person name="Ezra D."/>
            <person name="Gonzalez J."/>
            <person name="Henrissat B."/>
            <person name="Kuo A."/>
            <person name="Liang C."/>
            <person name="Lipzen A."/>
            <person name="Lutzoni F."/>
            <person name="Magnuson J."/>
            <person name="Mondo S."/>
            <person name="Nolan M."/>
            <person name="Ohm R."/>
            <person name="Pangilinan J."/>
            <person name="Park H.-J."/>
            <person name="Ramirez L."/>
            <person name="Alfaro M."/>
            <person name="Sun H."/>
            <person name="Tritt A."/>
            <person name="Yoshinaga Y."/>
            <person name="Zwiers L.-H."/>
            <person name="Turgeon B."/>
            <person name="Goodwin S."/>
            <person name="Spatafora J."/>
            <person name="Crous P."/>
            <person name="Grigoriev I."/>
        </authorList>
    </citation>
    <scope>NUCLEOTIDE SEQUENCE</scope>
    <source>
        <strain evidence="7">ATCC 36951</strain>
    </source>
</reference>
<gene>
    <name evidence="7" type="ORF">M409DRAFT_63369</name>
</gene>
<dbReference type="PROSITE" id="PS00862">
    <property type="entry name" value="OX2_COVAL_FAD"/>
    <property type="match status" value="1"/>
</dbReference>
<feature type="chain" id="PRO_5025633936" description="FAD-binding PCMH-type domain-containing protein" evidence="5">
    <location>
        <begin position="16"/>
        <end position="493"/>
    </location>
</feature>
<evidence type="ECO:0000259" key="6">
    <source>
        <dbReference type="PROSITE" id="PS51387"/>
    </source>
</evidence>
<dbReference type="PROSITE" id="PS51387">
    <property type="entry name" value="FAD_PCMH"/>
    <property type="match status" value="1"/>
</dbReference>
<comment type="similarity">
    <text evidence="1">Belongs to the oxygen-dependent FAD-linked oxidoreductase family.</text>
</comment>
<evidence type="ECO:0000256" key="2">
    <source>
        <dbReference type="ARBA" id="ARBA00022630"/>
    </source>
</evidence>
<dbReference type="InterPro" id="IPR016167">
    <property type="entry name" value="FAD-bd_PCMH_sub1"/>
</dbReference>
<evidence type="ECO:0000256" key="5">
    <source>
        <dbReference type="SAM" id="SignalP"/>
    </source>
</evidence>
<dbReference type="Pfam" id="PF01565">
    <property type="entry name" value="FAD_binding_4"/>
    <property type="match status" value="1"/>
</dbReference>
<proteinExistence type="inferred from homology"/>
<dbReference type="PANTHER" id="PTHR42973:SF13">
    <property type="entry name" value="FAD-BINDING PCMH-TYPE DOMAIN-CONTAINING PROTEIN"/>
    <property type="match status" value="1"/>
</dbReference>
<protein>
    <recommendedName>
        <fullName evidence="6">FAD-binding PCMH-type domain-containing protein</fullName>
    </recommendedName>
</protein>
<name>A0A6A6D051_ZASCE</name>
<accession>A0A6A6D051</accession>
<feature type="domain" description="FAD-binding PCMH-type" evidence="6">
    <location>
        <begin position="64"/>
        <end position="236"/>
    </location>
</feature>
<dbReference type="SUPFAM" id="SSF56176">
    <property type="entry name" value="FAD-binding/transporter-associated domain-like"/>
    <property type="match status" value="1"/>
</dbReference>
<keyword evidence="2" id="KW-0285">Flavoprotein</keyword>
<dbReference type="InterPro" id="IPR016169">
    <property type="entry name" value="FAD-bd_PCMH_sub2"/>
</dbReference>
<dbReference type="GO" id="GO:0071949">
    <property type="term" value="F:FAD binding"/>
    <property type="evidence" value="ECO:0007669"/>
    <property type="project" value="InterPro"/>
</dbReference>
<keyword evidence="5" id="KW-0732">Signal</keyword>
<dbReference type="GO" id="GO:0016491">
    <property type="term" value="F:oxidoreductase activity"/>
    <property type="evidence" value="ECO:0007669"/>
    <property type="project" value="UniProtKB-KW"/>
</dbReference>
<dbReference type="Gene3D" id="3.40.462.20">
    <property type="match status" value="1"/>
</dbReference>
<dbReference type="Gene3D" id="3.30.465.10">
    <property type="match status" value="1"/>
</dbReference>
<dbReference type="AlphaFoldDB" id="A0A6A6D051"/>
<dbReference type="Gene3D" id="3.30.43.10">
    <property type="entry name" value="Uridine Diphospho-n-acetylenolpyruvylglucosamine Reductase, domain 2"/>
    <property type="match status" value="1"/>
</dbReference>
<evidence type="ECO:0000256" key="3">
    <source>
        <dbReference type="ARBA" id="ARBA00022827"/>
    </source>
</evidence>
<dbReference type="InterPro" id="IPR016166">
    <property type="entry name" value="FAD-bd_PCMH"/>
</dbReference>
<evidence type="ECO:0000313" key="8">
    <source>
        <dbReference type="Proteomes" id="UP000799537"/>
    </source>
</evidence>
<feature type="signal peptide" evidence="5">
    <location>
        <begin position="1"/>
        <end position="15"/>
    </location>
</feature>
<dbReference type="InterPro" id="IPR006093">
    <property type="entry name" value="Oxy_OxRdtase_FAD_BS"/>
</dbReference>
<dbReference type="OrthoDB" id="2151789at2759"/>
<keyword evidence="4" id="KW-0560">Oxidoreductase</keyword>
<dbReference type="Proteomes" id="UP000799537">
    <property type="component" value="Unassembled WGS sequence"/>
</dbReference>
<keyword evidence="3" id="KW-0274">FAD</keyword>
<dbReference type="InterPro" id="IPR006094">
    <property type="entry name" value="Oxid_FAD_bind_N"/>
</dbReference>
<organism evidence="7 8">
    <name type="scientific">Zasmidium cellare ATCC 36951</name>
    <dbReference type="NCBI Taxonomy" id="1080233"/>
    <lineage>
        <taxon>Eukaryota</taxon>
        <taxon>Fungi</taxon>
        <taxon>Dikarya</taxon>
        <taxon>Ascomycota</taxon>
        <taxon>Pezizomycotina</taxon>
        <taxon>Dothideomycetes</taxon>
        <taxon>Dothideomycetidae</taxon>
        <taxon>Mycosphaerellales</taxon>
        <taxon>Mycosphaerellaceae</taxon>
        <taxon>Zasmidium</taxon>
    </lineage>
</organism>
<evidence type="ECO:0000313" key="7">
    <source>
        <dbReference type="EMBL" id="KAF2171788.1"/>
    </source>
</evidence>
<evidence type="ECO:0000256" key="4">
    <source>
        <dbReference type="ARBA" id="ARBA00023002"/>
    </source>
</evidence>
<dbReference type="GeneID" id="54568839"/>
<dbReference type="RefSeq" id="XP_033672677.1">
    <property type="nucleotide sequence ID" value="XM_033815567.1"/>
</dbReference>
<dbReference type="InterPro" id="IPR036318">
    <property type="entry name" value="FAD-bd_PCMH-like_sf"/>
</dbReference>
<dbReference type="InterPro" id="IPR050416">
    <property type="entry name" value="FAD-linked_Oxidoreductase"/>
</dbReference>
<sequence>MRLWHLFLEASLAAAQLYQQQAQTPLQYSTPCALLAALFPEQVVNPGEEGYAHAQEKYWSIQQAELIPACRFLPRGARDIQIALADVIHPSNASIAISSGGHSSVTGASNIDDGITFDLSDMSGVNVGDMEETVVLGPGARWRDVYRTLQKQNLTVSGGRVGSVGVGGYVLGGGFSWFANQYGWTCDTIIEFEVVTPQGEILWVNAGHHEDLFWALKGSLGAFGIVTKIKMPTLPNTVVYGGALSYEQPHFPLVCNALKNLAARAEDDLTTQGYLSFAWLQAEKRFEYDVYLINTEGQSSHEALAAFEAIPHLGGQLSTTTIGKSADDIDRSNPLGFRRFKFTLTSTLSPSAMTAVHDVVKTFTENTKFDPTGVVGVTFQPLTSSHLKAQKNIFNLIPSHGPLLLISVELWWNDADRDIYFSGKANKLQHDLEATLKKLDAFHPFIYPNYASREQNPFATLDPVTMRMLAATKRKYDPNDRWSKIVPGSTYLN</sequence>
<dbReference type="EMBL" id="ML993582">
    <property type="protein sequence ID" value="KAF2171788.1"/>
    <property type="molecule type" value="Genomic_DNA"/>
</dbReference>
<keyword evidence="8" id="KW-1185">Reference proteome</keyword>
<evidence type="ECO:0000256" key="1">
    <source>
        <dbReference type="ARBA" id="ARBA00005466"/>
    </source>
</evidence>